<evidence type="ECO:0000259" key="2">
    <source>
        <dbReference type="Pfam" id="PF13400"/>
    </source>
</evidence>
<dbReference type="InterPro" id="IPR028087">
    <property type="entry name" value="Tad_N"/>
</dbReference>
<sequence length="547" mass="58124">MGMPASAVSRFREDIEGASTAWSIFWTLIFLIISGFVIDTANAYKYRQVLTATADAASLAAIMNYRELHYYGLYDQQDADYYTADGNAPPEGYTRARNAATGIAARIMSTAKNGEVVTDQDVELGNWNGATFTPWDGVSATPGKINAARATSYRSSRRSDPDDSNPLDTLLMGAFGGLDWWDIAAQSIAASFVPCQFTQGLVAMGKVDMSSLNSFGGEMCIHGQGEENHGNKNPPVGIDLQQNNTFGDGVTVSSNGPYDTQVAGSGKNDDDNNLRDVYQQDSIQPSGIQEFDALLDMLKNPNGADPQDIVDYMPDLIIENAMVGGSTLSDGDPDTPMTYEDKEAVKNSFPDAEWPIVDTNASGGPLTATDFEALLASAATSDSVAADIDGKIYKVDCSGGGSDKTIDLSETITLSNVAVVSDQCRISLSSNITIAASFLMTNHSGNNMTVQGSNGVTLGSGTCAEGTGSKIMARGDIDFSSEMTMIRSQIVSKEGDVKYAAKADGMNGTTVHAGGNIILTSQAAFQDCPDANPDKLIASREWYRLVQ</sequence>
<evidence type="ECO:0000313" key="4">
    <source>
        <dbReference type="EMBL" id="MSU90481.1"/>
    </source>
</evidence>
<dbReference type="RefSeq" id="WP_154446968.1">
    <property type="nucleotide sequence ID" value="NZ_WIND01000009.1"/>
</dbReference>
<accession>A0A6L5Z1P6</accession>
<feature type="domain" description="DUF7867" evidence="3">
    <location>
        <begin position="385"/>
        <end position="528"/>
    </location>
</feature>
<protein>
    <submittedName>
        <fullName evidence="4">Uncharacterized protein</fullName>
    </submittedName>
</protein>
<dbReference type="EMBL" id="WIND01000009">
    <property type="protein sequence ID" value="MSU90481.1"/>
    <property type="molecule type" value="Genomic_DNA"/>
</dbReference>
<evidence type="ECO:0000313" key="5">
    <source>
        <dbReference type="Proteomes" id="UP000474957"/>
    </source>
</evidence>
<keyword evidence="1" id="KW-1133">Transmembrane helix</keyword>
<proteinExistence type="predicted"/>
<keyword evidence="1" id="KW-0812">Transmembrane</keyword>
<evidence type="ECO:0000256" key="1">
    <source>
        <dbReference type="SAM" id="Phobius"/>
    </source>
</evidence>
<keyword evidence="5" id="KW-1185">Reference proteome</keyword>
<name>A0A6L5Z1P6_9RHOB</name>
<dbReference type="Pfam" id="PF13400">
    <property type="entry name" value="Tad"/>
    <property type="match status" value="1"/>
</dbReference>
<comment type="caution">
    <text evidence="4">The sequence shown here is derived from an EMBL/GenBank/DDBJ whole genome shotgun (WGS) entry which is preliminary data.</text>
</comment>
<feature type="domain" description="Putative Flp pilus-assembly TadG-like N-terminal" evidence="2">
    <location>
        <begin position="17"/>
        <end position="61"/>
    </location>
</feature>
<feature type="transmembrane region" description="Helical" evidence="1">
    <location>
        <begin position="20"/>
        <end position="38"/>
    </location>
</feature>
<dbReference type="InterPro" id="IPR057189">
    <property type="entry name" value="DUF7867"/>
</dbReference>
<dbReference type="AlphaFoldDB" id="A0A6L5Z1P6"/>
<evidence type="ECO:0000259" key="3">
    <source>
        <dbReference type="Pfam" id="PF25269"/>
    </source>
</evidence>
<dbReference type="Proteomes" id="UP000474957">
    <property type="component" value="Unassembled WGS sequence"/>
</dbReference>
<dbReference type="Pfam" id="PF25269">
    <property type="entry name" value="DUF7867"/>
    <property type="match status" value="1"/>
</dbReference>
<keyword evidence="1" id="KW-0472">Membrane</keyword>
<gene>
    <name evidence="4" type="ORF">GE300_12770</name>
</gene>
<organism evidence="4 5">
    <name type="scientific">Halovulum marinum</name>
    <dbReference type="NCBI Taxonomy" id="2662447"/>
    <lineage>
        <taxon>Bacteria</taxon>
        <taxon>Pseudomonadati</taxon>
        <taxon>Pseudomonadota</taxon>
        <taxon>Alphaproteobacteria</taxon>
        <taxon>Rhodobacterales</taxon>
        <taxon>Paracoccaceae</taxon>
        <taxon>Halovulum</taxon>
    </lineage>
</organism>
<reference evidence="4 5" key="1">
    <citation type="submission" date="2019-10" db="EMBL/GenBank/DDBJ databases">
        <title>Cognatihalovulum marinum gen. nov. sp. nov., a new member of the family Rhodobacteraceae isolated from deep seawater of the Northwest Indian Ocean.</title>
        <authorList>
            <person name="Ruan C."/>
            <person name="Wang J."/>
            <person name="Zheng X."/>
            <person name="Song L."/>
            <person name="Zhu Y."/>
            <person name="Huang Y."/>
            <person name="Lu Z."/>
            <person name="Du W."/>
            <person name="Huang L."/>
            <person name="Dai X."/>
        </authorList>
    </citation>
    <scope>NUCLEOTIDE SEQUENCE [LARGE SCALE GENOMIC DNA]</scope>
    <source>
        <strain evidence="4 5">2CG4</strain>
    </source>
</reference>